<evidence type="ECO:0000256" key="5">
    <source>
        <dbReference type="NCBIfam" id="TIGR02625"/>
    </source>
</evidence>
<comment type="caution">
    <text evidence="6">The sequence shown here is derived from an EMBL/GenBank/DDBJ whole genome shotgun (WGS) entry which is preliminary data.</text>
</comment>
<organism evidence="6 7">
    <name type="scientific">Clostridium diolis</name>
    <dbReference type="NCBI Taxonomy" id="223919"/>
    <lineage>
        <taxon>Bacteria</taxon>
        <taxon>Bacillati</taxon>
        <taxon>Bacillota</taxon>
        <taxon>Clostridia</taxon>
        <taxon>Eubacteriales</taxon>
        <taxon>Clostridiaceae</taxon>
        <taxon>Clostridium</taxon>
    </lineage>
</organism>
<evidence type="ECO:0000256" key="4">
    <source>
        <dbReference type="ARBA" id="ARBA00023308"/>
    </source>
</evidence>
<name>A0AAV3W265_9CLOT</name>
<dbReference type="Gene3D" id="3.30.70.100">
    <property type="match status" value="1"/>
</dbReference>
<dbReference type="GO" id="GO:0062192">
    <property type="term" value="F:L-rhamnose mutarotase activity"/>
    <property type="evidence" value="ECO:0007669"/>
    <property type="project" value="UniProtKB-UniRule"/>
</dbReference>
<dbReference type="Proteomes" id="UP000325212">
    <property type="component" value="Unassembled WGS sequence"/>
</dbReference>
<dbReference type="GO" id="GO:0019301">
    <property type="term" value="P:rhamnose catabolic process"/>
    <property type="evidence" value="ECO:0007669"/>
    <property type="project" value="UniProtKB-UniRule"/>
</dbReference>
<evidence type="ECO:0000256" key="1">
    <source>
        <dbReference type="ARBA" id="ARBA00022490"/>
    </source>
</evidence>
<accession>A0AAV3W265</accession>
<keyword evidence="4" id="KW-0684">Rhamnose metabolism</keyword>
<evidence type="ECO:0000256" key="2">
    <source>
        <dbReference type="ARBA" id="ARBA00023235"/>
    </source>
</evidence>
<dbReference type="InterPro" id="IPR011008">
    <property type="entry name" value="Dimeric_a/b-barrel"/>
</dbReference>
<dbReference type="RefSeq" id="WP_023974391.1">
    <property type="nucleotide sequence ID" value="NZ_BJLA01000008.1"/>
</dbReference>
<dbReference type="InterPro" id="IPR013448">
    <property type="entry name" value="L-rhamnose_mutarotase"/>
</dbReference>
<protein>
    <recommendedName>
        <fullName evidence="5">L-rhamnose mutarotase</fullName>
        <ecNumber evidence="5">5.1.3.32</ecNumber>
    </recommendedName>
</protein>
<dbReference type="HAMAP" id="MF_01663">
    <property type="entry name" value="L_rham_rotase"/>
    <property type="match status" value="1"/>
</dbReference>
<proteinExistence type="inferred from homology"/>
<sequence length="104" mass="12813">MIRKGIKMKIFKDFYDEYMKRHDEIWPEMVDMLREYGAKNYSIFLDPESRSLFAYLEIEDEELWNKSSETEICQKWWKYIKDIMEINEDNSPVSVELKEVFHLD</sequence>
<dbReference type="PANTHER" id="PTHR34389">
    <property type="entry name" value="L-RHAMNOSE MUTAROTASE"/>
    <property type="match status" value="1"/>
</dbReference>
<gene>
    <name evidence="6" type="primary">rhaM</name>
    <name evidence="6" type="ORF">CDIOL_26110</name>
</gene>
<dbReference type="EC" id="5.1.3.32" evidence="5"/>
<dbReference type="NCBIfam" id="TIGR02625">
    <property type="entry name" value="YiiL_rotase"/>
    <property type="match status" value="1"/>
</dbReference>
<reference evidence="6 7" key="1">
    <citation type="submission" date="2019-06" db="EMBL/GenBank/DDBJ databases">
        <title>Draft genome sequence of Clostridium diolis DSM 15410.</title>
        <authorList>
            <person name="Kobayashi H."/>
            <person name="Tanizawa Y."/>
            <person name="Tohno M."/>
        </authorList>
    </citation>
    <scope>NUCLEOTIDE SEQUENCE [LARGE SCALE GENOMIC DNA]</scope>
    <source>
        <strain evidence="6 7">DSM 15410</strain>
    </source>
</reference>
<keyword evidence="1" id="KW-0963">Cytoplasm</keyword>
<dbReference type="InterPro" id="IPR008000">
    <property type="entry name" value="Rham/fucose_mutarotase"/>
</dbReference>
<dbReference type="PANTHER" id="PTHR34389:SF2">
    <property type="entry name" value="L-RHAMNOSE MUTAROTASE"/>
    <property type="match status" value="1"/>
</dbReference>
<keyword evidence="2" id="KW-0413">Isomerase</keyword>
<evidence type="ECO:0000256" key="3">
    <source>
        <dbReference type="ARBA" id="ARBA00023277"/>
    </source>
</evidence>
<dbReference type="SUPFAM" id="SSF54909">
    <property type="entry name" value="Dimeric alpha+beta barrel"/>
    <property type="match status" value="1"/>
</dbReference>
<evidence type="ECO:0000313" key="7">
    <source>
        <dbReference type="Proteomes" id="UP000325212"/>
    </source>
</evidence>
<evidence type="ECO:0000313" key="6">
    <source>
        <dbReference type="EMBL" id="GEA31688.1"/>
    </source>
</evidence>
<keyword evidence="7" id="KW-1185">Reference proteome</keyword>
<dbReference type="AlphaFoldDB" id="A0AAV3W265"/>
<dbReference type="GO" id="GO:0005737">
    <property type="term" value="C:cytoplasm"/>
    <property type="evidence" value="ECO:0007669"/>
    <property type="project" value="InterPro"/>
</dbReference>
<keyword evidence="3" id="KW-0119">Carbohydrate metabolism</keyword>
<dbReference type="Pfam" id="PF05336">
    <property type="entry name" value="rhaM"/>
    <property type="match status" value="1"/>
</dbReference>
<dbReference type="EMBL" id="BJLA01000008">
    <property type="protein sequence ID" value="GEA31688.1"/>
    <property type="molecule type" value="Genomic_DNA"/>
</dbReference>